<reference evidence="1" key="2">
    <citation type="submission" date="2019-01" db="UniProtKB">
        <authorList>
            <consortium name="EnsemblPlants"/>
        </authorList>
    </citation>
    <scope>IDENTIFICATION</scope>
    <source>
        <strain evidence="1">cv. Heinz 1706</strain>
    </source>
</reference>
<dbReference type="InParanoid" id="A0A3Q7IGR7"/>
<keyword evidence="2" id="KW-1185">Reference proteome</keyword>
<protein>
    <submittedName>
        <fullName evidence="1">Uncharacterized protein</fullName>
    </submittedName>
</protein>
<dbReference type="PaxDb" id="4081-Solyc10g049860.1.1"/>
<dbReference type="EnsemblPlants" id="Solyc10g049860.1.1">
    <property type="protein sequence ID" value="Solyc10g049860.1.1.1"/>
    <property type="gene ID" value="Solyc10g049860.1"/>
</dbReference>
<name>A0A3Q7IGR7_SOLLC</name>
<proteinExistence type="predicted"/>
<dbReference type="AlphaFoldDB" id="A0A3Q7IGR7"/>
<dbReference type="Gramene" id="Solyc10g049860.1.1">
    <property type="protein sequence ID" value="Solyc10g049860.1.1.1"/>
    <property type="gene ID" value="Solyc10g049860.1"/>
</dbReference>
<organism evidence="1">
    <name type="scientific">Solanum lycopersicum</name>
    <name type="common">Tomato</name>
    <name type="synonym">Lycopersicon esculentum</name>
    <dbReference type="NCBI Taxonomy" id="4081"/>
    <lineage>
        <taxon>Eukaryota</taxon>
        <taxon>Viridiplantae</taxon>
        <taxon>Streptophyta</taxon>
        <taxon>Embryophyta</taxon>
        <taxon>Tracheophyta</taxon>
        <taxon>Spermatophyta</taxon>
        <taxon>Magnoliopsida</taxon>
        <taxon>eudicotyledons</taxon>
        <taxon>Gunneridae</taxon>
        <taxon>Pentapetalae</taxon>
        <taxon>asterids</taxon>
        <taxon>lamiids</taxon>
        <taxon>Solanales</taxon>
        <taxon>Solanaceae</taxon>
        <taxon>Solanoideae</taxon>
        <taxon>Solaneae</taxon>
        <taxon>Solanum</taxon>
        <taxon>Solanum subgen. Lycopersicon</taxon>
    </lineage>
</organism>
<accession>A0A3Q7IGR7</accession>
<reference evidence="1" key="1">
    <citation type="journal article" date="2012" name="Nature">
        <title>The tomato genome sequence provides insights into fleshy fruit evolution.</title>
        <authorList>
            <consortium name="Tomato Genome Consortium"/>
        </authorList>
    </citation>
    <scope>NUCLEOTIDE SEQUENCE [LARGE SCALE GENOMIC DNA]</scope>
    <source>
        <strain evidence="1">cv. Heinz 1706</strain>
    </source>
</reference>
<evidence type="ECO:0000313" key="2">
    <source>
        <dbReference type="Proteomes" id="UP000004994"/>
    </source>
</evidence>
<evidence type="ECO:0000313" key="1">
    <source>
        <dbReference type="EnsemblPlants" id="Solyc10g049860.1.1.1"/>
    </source>
</evidence>
<sequence length="106" mass="12830">MILCTSCGQVIVESRLVFMFRLIEWTPVLRNGQSQHMFCHNSSLRITSGNEMNIVCEVADKEEAVYQQNSSHQQITQYFQYYFIRTFQATYFNFWTWVQLYEYKFH</sequence>
<dbReference type="Proteomes" id="UP000004994">
    <property type="component" value="Chromosome 10"/>
</dbReference>